<dbReference type="Proteomes" id="UP000433493">
    <property type="component" value="Unassembled WGS sequence"/>
</dbReference>
<evidence type="ECO:0000313" key="5">
    <source>
        <dbReference type="EMBL" id="KAB1642307.1"/>
    </source>
</evidence>
<dbReference type="PANTHER" id="PTHR30036:SF7">
    <property type="entry name" value="ABC TRANSPORTER PERIPLASMIC-BINDING PROTEIN YPHF"/>
    <property type="match status" value="1"/>
</dbReference>
<dbReference type="Pfam" id="PF13407">
    <property type="entry name" value="Peripla_BP_4"/>
    <property type="match status" value="1"/>
</dbReference>
<dbReference type="EMBL" id="WBKB01000006">
    <property type="protein sequence ID" value="KAB1642307.1"/>
    <property type="molecule type" value="Genomic_DNA"/>
</dbReference>
<evidence type="ECO:0000256" key="2">
    <source>
        <dbReference type="ARBA" id="ARBA00007639"/>
    </source>
</evidence>
<comment type="similarity">
    <text evidence="2">Belongs to the bacterial solute-binding protein 2 family.</text>
</comment>
<dbReference type="OrthoDB" id="257716at2"/>
<feature type="chain" id="PRO_5038863435" evidence="3">
    <location>
        <begin position="26"/>
        <end position="334"/>
    </location>
</feature>
<evidence type="ECO:0000259" key="4">
    <source>
        <dbReference type="Pfam" id="PF13407"/>
    </source>
</evidence>
<feature type="signal peptide" evidence="3">
    <location>
        <begin position="1"/>
        <end position="25"/>
    </location>
</feature>
<accession>A0A7J5BBA2</accession>
<dbReference type="GO" id="GO:0030246">
    <property type="term" value="F:carbohydrate binding"/>
    <property type="evidence" value="ECO:0007669"/>
    <property type="project" value="TreeGrafter"/>
</dbReference>
<name>A0A7J5BBA2_9MICO</name>
<dbReference type="CDD" id="cd06312">
    <property type="entry name" value="PBP1_ABC_sugar_binding-like"/>
    <property type="match status" value="1"/>
</dbReference>
<protein>
    <submittedName>
        <fullName evidence="5">Sugar ABC transporter substrate-binding protein</fullName>
    </submittedName>
</protein>
<feature type="domain" description="Periplasmic binding protein" evidence="4">
    <location>
        <begin position="54"/>
        <end position="295"/>
    </location>
</feature>
<keyword evidence="6" id="KW-1185">Reference proteome</keyword>
<dbReference type="PANTHER" id="PTHR30036">
    <property type="entry name" value="D-XYLOSE-BINDING PERIPLASMIC PROTEIN"/>
    <property type="match status" value="1"/>
</dbReference>
<dbReference type="AlphaFoldDB" id="A0A7J5BBA2"/>
<dbReference type="Gene3D" id="3.40.50.2300">
    <property type="match status" value="2"/>
</dbReference>
<organism evidence="5 6">
    <name type="scientific">Gulosibacter chungangensis</name>
    <dbReference type="NCBI Taxonomy" id="979746"/>
    <lineage>
        <taxon>Bacteria</taxon>
        <taxon>Bacillati</taxon>
        <taxon>Actinomycetota</taxon>
        <taxon>Actinomycetes</taxon>
        <taxon>Micrococcales</taxon>
        <taxon>Microbacteriaceae</taxon>
        <taxon>Gulosibacter</taxon>
    </lineage>
</organism>
<evidence type="ECO:0000313" key="6">
    <source>
        <dbReference type="Proteomes" id="UP000433493"/>
    </source>
</evidence>
<dbReference type="InterPro" id="IPR025997">
    <property type="entry name" value="SBP_2_dom"/>
</dbReference>
<gene>
    <name evidence="5" type="ORF">F8O05_10840</name>
</gene>
<dbReference type="InterPro" id="IPR028082">
    <property type="entry name" value="Peripla_BP_I"/>
</dbReference>
<dbReference type="PROSITE" id="PS51257">
    <property type="entry name" value="PROKAR_LIPOPROTEIN"/>
    <property type="match status" value="1"/>
</dbReference>
<dbReference type="SUPFAM" id="SSF53822">
    <property type="entry name" value="Periplasmic binding protein-like I"/>
    <property type="match status" value="1"/>
</dbReference>
<evidence type="ECO:0000256" key="3">
    <source>
        <dbReference type="SAM" id="SignalP"/>
    </source>
</evidence>
<keyword evidence="3" id="KW-0732">Signal</keyword>
<proteinExistence type="inferred from homology"/>
<comment type="subcellular location">
    <subcellularLocation>
        <location evidence="1">Cell envelope</location>
    </subcellularLocation>
</comment>
<comment type="caution">
    <text evidence="5">The sequence shown here is derived from an EMBL/GenBank/DDBJ whole genome shotgun (WGS) entry which is preliminary data.</text>
</comment>
<sequence>MLKSVRRLKRIGLATVAATAALLLAACGGPAGVSGENNSTQGGGTSVETTMTVALITHSTPGDTFWDIVRKGAEAAAAKDGIELLYSSDPDGARQSQLVEQAIDQGVDGIIVTLAKPEAMSSAVQKAVDAGIPVFSINAGESAWEAMGVLAHFGQDEIVAGQAAGEKFNDLGAEHVLCVIQEQGHVGLESRCKGVSETLNGEMEIVYVTAADPTNIQSTITAKLQTDDSIDYVLTLGAPQAPIALDSINESGSSAKLATFDMNADVVAGLESGDLEFAVDQQPYLQGYLAVDSVWLSVNNANVIGGGKSVLTGPTIVTPDMAETLSTYVENGTR</sequence>
<reference evidence="5 6" key="1">
    <citation type="submission" date="2019-09" db="EMBL/GenBank/DDBJ databases">
        <title>Phylogeny of genus Pseudoclavibacter and closely related genus.</title>
        <authorList>
            <person name="Li Y."/>
        </authorList>
    </citation>
    <scope>NUCLEOTIDE SEQUENCE [LARGE SCALE GENOMIC DNA]</scope>
    <source>
        <strain evidence="5 6">KCTC 13959</strain>
    </source>
</reference>
<dbReference type="InterPro" id="IPR050555">
    <property type="entry name" value="Bact_Solute-Bind_Prot2"/>
</dbReference>
<dbReference type="GO" id="GO:0030288">
    <property type="term" value="C:outer membrane-bounded periplasmic space"/>
    <property type="evidence" value="ECO:0007669"/>
    <property type="project" value="TreeGrafter"/>
</dbReference>
<evidence type="ECO:0000256" key="1">
    <source>
        <dbReference type="ARBA" id="ARBA00004196"/>
    </source>
</evidence>